<dbReference type="EMBL" id="BK014730">
    <property type="protein sequence ID" value="DAD73141.1"/>
    <property type="molecule type" value="Genomic_DNA"/>
</dbReference>
<name>A0A8S5LSX5_9CAUD</name>
<accession>A0A8S5LSX5</accession>
<sequence length="32" mass="3652">MIDNKNNLEGVEIHILILNISATVYRSLIVKQ</sequence>
<organism evidence="1">
    <name type="scientific">Siphoviridae sp. ctRRO23</name>
    <dbReference type="NCBI Taxonomy" id="2826334"/>
    <lineage>
        <taxon>Viruses</taxon>
        <taxon>Duplodnaviria</taxon>
        <taxon>Heunggongvirae</taxon>
        <taxon>Uroviricota</taxon>
        <taxon>Caudoviricetes</taxon>
    </lineage>
</organism>
<protein>
    <submittedName>
        <fullName evidence="1">Uncharacterized protein</fullName>
    </submittedName>
</protein>
<proteinExistence type="predicted"/>
<evidence type="ECO:0000313" key="1">
    <source>
        <dbReference type="EMBL" id="DAD73141.1"/>
    </source>
</evidence>
<reference evidence="1" key="1">
    <citation type="journal article" date="2021" name="Proc. Natl. Acad. Sci. U.S.A.">
        <title>A Catalog of Tens of Thousands of Viruses from Human Metagenomes Reveals Hidden Associations with Chronic Diseases.</title>
        <authorList>
            <person name="Tisza M.J."/>
            <person name="Buck C.B."/>
        </authorList>
    </citation>
    <scope>NUCLEOTIDE SEQUENCE</scope>
    <source>
        <strain evidence="1">CtRRO23</strain>
    </source>
</reference>